<dbReference type="EMBL" id="JARGDH010000006">
    <property type="protein sequence ID" value="KAL0265772.1"/>
    <property type="molecule type" value="Genomic_DNA"/>
</dbReference>
<reference evidence="3" key="1">
    <citation type="journal article" date="2024" name="Gigascience">
        <title>Chromosome-level genome of the poultry shaft louse Menopon gallinae provides insight into the host-switching and adaptive evolution of parasitic lice.</title>
        <authorList>
            <person name="Xu Y."/>
            <person name="Ma L."/>
            <person name="Liu S."/>
            <person name="Liang Y."/>
            <person name="Liu Q."/>
            <person name="He Z."/>
            <person name="Tian L."/>
            <person name="Duan Y."/>
            <person name="Cai W."/>
            <person name="Li H."/>
            <person name="Song F."/>
        </authorList>
    </citation>
    <scope>NUCLEOTIDE SEQUENCE</scope>
    <source>
        <strain evidence="3">Cailab_2023a</strain>
    </source>
</reference>
<sequence length="202" mass="21398">MLVGSTIIGAFVAAGGTVASGIAAGIVAASGDTRYAVACLLSGISGVVAGITAAPLDILHAPMGTDSGAHAEPRMSCVHTGETTSATRLSTTVQRPRGSMQGSAQRRCERAFGYNAHCRCDQLDPVQAMQTTCEREAQPVRRVRLQDANGYHPLSSMPISTRMSSTPSLLMLRGHRHPSSFSHTGTRWIYTQTTRHHHGMAD</sequence>
<comment type="caution">
    <text evidence="3">The sequence shown here is derived from an EMBL/GenBank/DDBJ whole genome shotgun (WGS) entry which is preliminary data.</text>
</comment>
<keyword evidence="2" id="KW-0812">Transmembrane</keyword>
<organism evidence="3">
    <name type="scientific">Menopon gallinae</name>
    <name type="common">poultry shaft louse</name>
    <dbReference type="NCBI Taxonomy" id="328185"/>
    <lineage>
        <taxon>Eukaryota</taxon>
        <taxon>Metazoa</taxon>
        <taxon>Ecdysozoa</taxon>
        <taxon>Arthropoda</taxon>
        <taxon>Hexapoda</taxon>
        <taxon>Insecta</taxon>
        <taxon>Pterygota</taxon>
        <taxon>Neoptera</taxon>
        <taxon>Paraneoptera</taxon>
        <taxon>Psocodea</taxon>
        <taxon>Troctomorpha</taxon>
        <taxon>Phthiraptera</taxon>
        <taxon>Amblycera</taxon>
        <taxon>Menoponidae</taxon>
        <taxon>Menopon</taxon>
    </lineage>
</organism>
<evidence type="ECO:0000313" key="3">
    <source>
        <dbReference type="EMBL" id="KAL0265772.1"/>
    </source>
</evidence>
<name>A0AAW2H7K5_9NEOP</name>
<gene>
    <name evidence="3" type="ORF">PYX00_011487</name>
</gene>
<keyword evidence="2" id="KW-1133">Transmembrane helix</keyword>
<evidence type="ECO:0000256" key="2">
    <source>
        <dbReference type="SAM" id="Phobius"/>
    </source>
</evidence>
<dbReference type="AlphaFoldDB" id="A0AAW2H7K5"/>
<feature type="region of interest" description="Disordered" evidence="1">
    <location>
        <begin position="81"/>
        <end position="103"/>
    </location>
</feature>
<feature type="transmembrane region" description="Helical" evidence="2">
    <location>
        <begin position="7"/>
        <end position="29"/>
    </location>
</feature>
<protein>
    <submittedName>
        <fullName evidence="3">Uncharacterized protein</fullName>
    </submittedName>
</protein>
<accession>A0AAW2H7K5</accession>
<feature type="transmembrane region" description="Helical" evidence="2">
    <location>
        <begin position="35"/>
        <end position="56"/>
    </location>
</feature>
<proteinExistence type="predicted"/>
<evidence type="ECO:0000256" key="1">
    <source>
        <dbReference type="SAM" id="MobiDB-lite"/>
    </source>
</evidence>
<keyword evidence="2" id="KW-0472">Membrane</keyword>